<keyword evidence="3" id="KW-1185">Reference proteome</keyword>
<evidence type="ECO:0008006" key="4">
    <source>
        <dbReference type="Google" id="ProtNLM"/>
    </source>
</evidence>
<dbReference type="EMBL" id="MU004237">
    <property type="protein sequence ID" value="KAF2667373.1"/>
    <property type="molecule type" value="Genomic_DNA"/>
</dbReference>
<dbReference type="Proteomes" id="UP000799302">
    <property type="component" value="Unassembled WGS sequence"/>
</dbReference>
<gene>
    <name evidence="2" type="ORF">BT63DRAFT_290897</name>
</gene>
<evidence type="ECO:0000313" key="3">
    <source>
        <dbReference type="Proteomes" id="UP000799302"/>
    </source>
</evidence>
<evidence type="ECO:0000256" key="1">
    <source>
        <dbReference type="SAM" id="SignalP"/>
    </source>
</evidence>
<organism evidence="2 3">
    <name type="scientific">Microthyrium microscopicum</name>
    <dbReference type="NCBI Taxonomy" id="703497"/>
    <lineage>
        <taxon>Eukaryota</taxon>
        <taxon>Fungi</taxon>
        <taxon>Dikarya</taxon>
        <taxon>Ascomycota</taxon>
        <taxon>Pezizomycotina</taxon>
        <taxon>Dothideomycetes</taxon>
        <taxon>Dothideomycetes incertae sedis</taxon>
        <taxon>Microthyriales</taxon>
        <taxon>Microthyriaceae</taxon>
        <taxon>Microthyrium</taxon>
    </lineage>
</organism>
<protein>
    <recommendedName>
        <fullName evidence="4">Secreted protein</fullName>
    </recommendedName>
</protein>
<name>A0A6A6U7W8_9PEZI</name>
<evidence type="ECO:0000313" key="2">
    <source>
        <dbReference type="EMBL" id="KAF2667373.1"/>
    </source>
</evidence>
<dbReference type="AlphaFoldDB" id="A0A6A6U7W8"/>
<keyword evidence="1" id="KW-0732">Signal</keyword>
<accession>A0A6A6U7W8</accession>
<feature type="chain" id="PRO_5025649359" description="Secreted protein" evidence="1">
    <location>
        <begin position="20"/>
        <end position="86"/>
    </location>
</feature>
<feature type="signal peptide" evidence="1">
    <location>
        <begin position="1"/>
        <end position="19"/>
    </location>
</feature>
<reference evidence="2" key="1">
    <citation type="journal article" date="2020" name="Stud. Mycol.">
        <title>101 Dothideomycetes genomes: a test case for predicting lifestyles and emergence of pathogens.</title>
        <authorList>
            <person name="Haridas S."/>
            <person name="Albert R."/>
            <person name="Binder M."/>
            <person name="Bloem J."/>
            <person name="Labutti K."/>
            <person name="Salamov A."/>
            <person name="Andreopoulos B."/>
            <person name="Baker S."/>
            <person name="Barry K."/>
            <person name="Bills G."/>
            <person name="Bluhm B."/>
            <person name="Cannon C."/>
            <person name="Castanera R."/>
            <person name="Culley D."/>
            <person name="Daum C."/>
            <person name="Ezra D."/>
            <person name="Gonzalez J."/>
            <person name="Henrissat B."/>
            <person name="Kuo A."/>
            <person name="Liang C."/>
            <person name="Lipzen A."/>
            <person name="Lutzoni F."/>
            <person name="Magnuson J."/>
            <person name="Mondo S."/>
            <person name="Nolan M."/>
            <person name="Ohm R."/>
            <person name="Pangilinan J."/>
            <person name="Park H.-J."/>
            <person name="Ramirez L."/>
            <person name="Alfaro M."/>
            <person name="Sun H."/>
            <person name="Tritt A."/>
            <person name="Yoshinaga Y."/>
            <person name="Zwiers L.-H."/>
            <person name="Turgeon B."/>
            <person name="Goodwin S."/>
            <person name="Spatafora J."/>
            <person name="Crous P."/>
            <person name="Grigoriev I."/>
        </authorList>
    </citation>
    <scope>NUCLEOTIDE SEQUENCE</scope>
    <source>
        <strain evidence="2">CBS 115976</strain>
    </source>
</reference>
<proteinExistence type="predicted"/>
<sequence>MILPCCCTFLFLLCHDGYNARCRGTATVASFTGNSEFLKTQSLRSIRGDATHIPWKAQRMIKRMITIDRHLNVSQKRIPGSSNKFS</sequence>